<dbReference type="Gene3D" id="3.40.1190.20">
    <property type="match status" value="1"/>
</dbReference>
<organism evidence="4 5">
    <name type="scientific">Parvularcula lutaonensis</name>
    <dbReference type="NCBI Taxonomy" id="491923"/>
    <lineage>
        <taxon>Bacteria</taxon>
        <taxon>Pseudomonadati</taxon>
        <taxon>Pseudomonadota</taxon>
        <taxon>Alphaproteobacteria</taxon>
        <taxon>Parvularculales</taxon>
        <taxon>Parvularculaceae</taxon>
        <taxon>Parvularcula</taxon>
    </lineage>
</organism>
<dbReference type="Proteomes" id="UP001595607">
    <property type="component" value="Unassembled WGS sequence"/>
</dbReference>
<dbReference type="PANTHER" id="PTHR20858:SF17">
    <property type="entry name" value="HYDROXYMETHYLPYRIMIDINE_PHOSPHOMETHYLPYRIMIDINE KINASE THI20-RELATED"/>
    <property type="match status" value="1"/>
</dbReference>
<keyword evidence="4" id="KW-0808">Transferase</keyword>
<dbReference type="PANTHER" id="PTHR20858">
    <property type="entry name" value="PHOSPHOMETHYLPYRIMIDINE KINASE"/>
    <property type="match status" value="1"/>
</dbReference>
<dbReference type="SUPFAM" id="SSF53613">
    <property type="entry name" value="Ribokinase-like"/>
    <property type="match status" value="1"/>
</dbReference>
<evidence type="ECO:0000256" key="1">
    <source>
        <dbReference type="ARBA" id="ARBA00004948"/>
    </source>
</evidence>
<gene>
    <name evidence="4" type="primary">thiD</name>
    <name evidence="4" type="ORF">ACFONP_10905</name>
</gene>
<dbReference type="InterPro" id="IPR029056">
    <property type="entry name" value="Ribokinase-like"/>
</dbReference>
<dbReference type="InterPro" id="IPR004399">
    <property type="entry name" value="HMP/HMP-P_kinase_dom"/>
</dbReference>
<dbReference type="NCBIfam" id="TIGR00097">
    <property type="entry name" value="HMP-P_kinase"/>
    <property type="match status" value="1"/>
</dbReference>
<dbReference type="RefSeq" id="WP_189575609.1">
    <property type="nucleotide sequence ID" value="NZ_BMXU01000002.1"/>
</dbReference>
<proteinExistence type="predicted"/>
<sequence>MKGRVLIIAGSDSGGGAGIQADIKAVSAMGAYAATAVTAVTVQDTTCVHAVHDVPPDIIRRQIEVVLDDIGADAIKIGMVGSVAAGEAILAGLADAPGVPVIVDPVLVATSGDSLGRGEVADFLREQLIPLASVVTPNLPELEALSGLKLGGDETIKKAAKALLDLGAQAVLAKGGHGDGQTLTDLLVEADGKAVTFENQRIATMSTHGTGCTLSSALAAGIAQDMPLSKATGRAIAYVHEAIASAPGFGRGHGPVNHLVRSSFSD</sequence>
<dbReference type="InterPro" id="IPR013749">
    <property type="entry name" value="PM/HMP-P_kinase-1"/>
</dbReference>
<dbReference type="CDD" id="cd01169">
    <property type="entry name" value="HMPP_kinase"/>
    <property type="match status" value="1"/>
</dbReference>
<keyword evidence="5" id="KW-1185">Reference proteome</keyword>
<evidence type="ECO:0000259" key="3">
    <source>
        <dbReference type="Pfam" id="PF08543"/>
    </source>
</evidence>
<dbReference type="GO" id="GO:0008972">
    <property type="term" value="F:phosphomethylpyrimidine kinase activity"/>
    <property type="evidence" value="ECO:0007669"/>
    <property type="project" value="UniProtKB-EC"/>
</dbReference>
<comment type="pathway">
    <text evidence="1">Cofactor biosynthesis; thiamine diphosphate biosynthesis.</text>
</comment>
<dbReference type="EC" id="2.7.1.49" evidence="2"/>
<dbReference type="GO" id="GO:0008902">
    <property type="term" value="F:hydroxymethylpyrimidine kinase activity"/>
    <property type="evidence" value="ECO:0007669"/>
    <property type="project" value="UniProtKB-EC"/>
</dbReference>
<comment type="caution">
    <text evidence="4">The sequence shown here is derived from an EMBL/GenBank/DDBJ whole genome shotgun (WGS) entry which is preliminary data.</text>
</comment>
<keyword evidence="4" id="KW-0418">Kinase</keyword>
<reference evidence="5" key="1">
    <citation type="journal article" date="2019" name="Int. J. Syst. Evol. Microbiol.">
        <title>The Global Catalogue of Microorganisms (GCM) 10K type strain sequencing project: providing services to taxonomists for standard genome sequencing and annotation.</title>
        <authorList>
            <consortium name="The Broad Institute Genomics Platform"/>
            <consortium name="The Broad Institute Genome Sequencing Center for Infectious Disease"/>
            <person name="Wu L."/>
            <person name="Ma J."/>
        </authorList>
    </citation>
    <scope>NUCLEOTIDE SEQUENCE [LARGE SCALE GENOMIC DNA]</scope>
    <source>
        <strain evidence="5">KCTC 22245</strain>
    </source>
</reference>
<evidence type="ECO:0000256" key="2">
    <source>
        <dbReference type="ARBA" id="ARBA00012135"/>
    </source>
</evidence>
<evidence type="ECO:0000313" key="5">
    <source>
        <dbReference type="Proteomes" id="UP001595607"/>
    </source>
</evidence>
<name>A0ABV7MET3_9PROT</name>
<feature type="domain" description="Pyridoxamine kinase/Phosphomethylpyrimidine kinase" evidence="3">
    <location>
        <begin position="12"/>
        <end position="257"/>
    </location>
</feature>
<accession>A0ABV7MET3</accession>
<dbReference type="EMBL" id="JBHRVA010000003">
    <property type="protein sequence ID" value="MFC3303240.1"/>
    <property type="molecule type" value="Genomic_DNA"/>
</dbReference>
<dbReference type="Pfam" id="PF08543">
    <property type="entry name" value="Phos_pyr_kin"/>
    <property type="match status" value="1"/>
</dbReference>
<evidence type="ECO:0000313" key="4">
    <source>
        <dbReference type="EMBL" id="MFC3303240.1"/>
    </source>
</evidence>
<protein>
    <recommendedName>
        <fullName evidence="2">hydroxymethylpyrimidine kinase</fullName>
        <ecNumber evidence="2">2.7.1.49</ecNumber>
    </recommendedName>
</protein>